<organism evidence="2 3">
    <name type="scientific">Gossypium barbadense</name>
    <name type="common">Sea Island cotton</name>
    <name type="synonym">Hibiscus barbadensis</name>
    <dbReference type="NCBI Taxonomy" id="3634"/>
    <lineage>
        <taxon>Eukaryota</taxon>
        <taxon>Viridiplantae</taxon>
        <taxon>Streptophyta</taxon>
        <taxon>Embryophyta</taxon>
        <taxon>Tracheophyta</taxon>
        <taxon>Spermatophyta</taxon>
        <taxon>Magnoliopsida</taxon>
        <taxon>eudicotyledons</taxon>
        <taxon>Gunneridae</taxon>
        <taxon>Pentapetalae</taxon>
        <taxon>rosids</taxon>
        <taxon>malvids</taxon>
        <taxon>Malvales</taxon>
        <taxon>Malvaceae</taxon>
        <taxon>Malvoideae</taxon>
        <taxon>Gossypium</taxon>
    </lineage>
</organism>
<evidence type="ECO:0000313" key="2">
    <source>
        <dbReference type="EMBL" id="PPS08898.1"/>
    </source>
</evidence>
<evidence type="ECO:0000256" key="1">
    <source>
        <dbReference type="SAM" id="MobiDB-lite"/>
    </source>
</evidence>
<gene>
    <name evidence="2" type="ORF">GOBAR_AA11745</name>
</gene>
<accession>A0A2P5XZY2</accession>
<proteinExistence type="predicted"/>
<name>A0A2P5XZY2_GOSBA</name>
<evidence type="ECO:0000313" key="3">
    <source>
        <dbReference type="Proteomes" id="UP000239757"/>
    </source>
</evidence>
<sequence>MSSSRRKKAADPASKKRKGASSSSGPTAETVMTNYDDPDTVQFDLGGLVCQLNVPEFGTALGLYTEEFKKENDLHALNRNIHRSPSRCWDALVPSGATYNPSSSKVSALPPSLRLLSTATQESSLTLIGQMSPQGISSMLSMRMIKKFRGPYTPQYRLAQYTDEEAYEDIPNDVPPQYEDPPSQPPPPSRLVHAAASYADISKPLTRFEQ</sequence>
<feature type="region of interest" description="Disordered" evidence="1">
    <location>
        <begin position="163"/>
        <end position="196"/>
    </location>
</feature>
<protein>
    <submittedName>
        <fullName evidence="2">Uncharacterized protein</fullName>
    </submittedName>
</protein>
<dbReference type="EMBL" id="KZ663933">
    <property type="protein sequence ID" value="PPS08898.1"/>
    <property type="molecule type" value="Genomic_DNA"/>
</dbReference>
<feature type="region of interest" description="Disordered" evidence="1">
    <location>
        <begin position="1"/>
        <end position="35"/>
    </location>
</feature>
<dbReference type="Proteomes" id="UP000239757">
    <property type="component" value="Unassembled WGS sequence"/>
</dbReference>
<feature type="compositionally biased region" description="Pro residues" evidence="1">
    <location>
        <begin position="178"/>
        <end position="189"/>
    </location>
</feature>
<reference evidence="2 3" key="1">
    <citation type="submission" date="2015-01" db="EMBL/GenBank/DDBJ databases">
        <title>Genome of allotetraploid Gossypium barbadense reveals genomic plasticity and fiber elongation in cotton evolution.</title>
        <authorList>
            <person name="Chen X."/>
            <person name="Liu X."/>
            <person name="Zhao B."/>
            <person name="Zheng H."/>
            <person name="Hu Y."/>
            <person name="Lu G."/>
            <person name="Yang C."/>
            <person name="Chen J."/>
            <person name="Shan C."/>
            <person name="Zhang L."/>
            <person name="Zhou Y."/>
            <person name="Wang L."/>
            <person name="Guo W."/>
            <person name="Bai Y."/>
            <person name="Ruan J."/>
            <person name="Shangguan X."/>
            <person name="Mao Y."/>
            <person name="Jiang J."/>
            <person name="Zhu Y."/>
            <person name="Lei J."/>
            <person name="Kang H."/>
            <person name="Chen S."/>
            <person name="He X."/>
            <person name="Wang R."/>
            <person name="Wang Y."/>
            <person name="Chen J."/>
            <person name="Wang L."/>
            <person name="Yu S."/>
            <person name="Wang B."/>
            <person name="Wei J."/>
            <person name="Song S."/>
            <person name="Lu X."/>
            <person name="Gao Z."/>
            <person name="Gu W."/>
            <person name="Deng X."/>
            <person name="Ma D."/>
            <person name="Wang S."/>
            <person name="Liang W."/>
            <person name="Fang L."/>
            <person name="Cai C."/>
            <person name="Zhu X."/>
            <person name="Zhou B."/>
            <person name="Zhang Y."/>
            <person name="Chen Z."/>
            <person name="Xu S."/>
            <person name="Zhu R."/>
            <person name="Wang S."/>
            <person name="Zhang T."/>
            <person name="Zhao G."/>
        </authorList>
    </citation>
    <scope>NUCLEOTIDE SEQUENCE [LARGE SCALE GENOMIC DNA]</scope>
    <source>
        <strain evidence="3">cv. Xinhai21</strain>
        <tissue evidence="2">Leaf</tissue>
    </source>
</reference>
<dbReference type="AlphaFoldDB" id="A0A2P5XZY2"/>
<dbReference type="OrthoDB" id="1423700at2759"/>